<keyword evidence="1" id="KW-0472">Membrane</keyword>
<dbReference type="GO" id="GO:0016491">
    <property type="term" value="F:oxidoreductase activity"/>
    <property type="evidence" value="ECO:0007669"/>
    <property type="project" value="InterPro"/>
</dbReference>
<dbReference type="eggNOG" id="COG1225">
    <property type="taxonomic scope" value="Bacteria"/>
</dbReference>
<sequence>MSFRKKNCHRFRSGIEKIKIFVEVFNYKLHSPFNSLMAFLNLISEYRRAKMNKKFIYLVLFSIAMSYLEASVVVYLRKIYYPAGFRFPLEPIESKILIIEIGREISTLMMLTAVSYMYGANFRKRFAAFLLTFGIWDIFYYVWLKILLNWPQSLLDDDLLFLIPIPWISPALAPIIVSLFFILYYILESRIKVENHSIKPAAIILSATGTILILISFMWNVNERINSNSPVDFLWEVFIAGIISWTLSLLITYRRKEKIMATDTLKLGSKAPDFSLEGVDGKTYSLESFKDKEALIVIFSCNHCPYVKAYEDRIIKIQEDYAPRVQVVAINSNDDVNYPEDSFEEMKKRAEEKKFNFPYLRDETQETAKAYGATHTPEIFLFDKNRELRFHGKIDDNWQDPSAVKQNYLRDALDELLAGKEISVPETFTIGCTIKWK</sequence>
<dbReference type="InterPro" id="IPR036249">
    <property type="entry name" value="Thioredoxin-like_sf"/>
</dbReference>
<keyword evidence="1" id="KW-0812">Transmembrane</keyword>
<feature type="transmembrane region" description="Helical" evidence="1">
    <location>
        <begin position="233"/>
        <end position="253"/>
    </location>
</feature>
<dbReference type="HOGENOM" id="CLU_626720_0_0_10"/>
<proteinExistence type="predicted"/>
<feature type="domain" description="Thioredoxin" evidence="2">
    <location>
        <begin position="265"/>
        <end position="418"/>
    </location>
</feature>
<accession>I6ZNT6</accession>
<dbReference type="CDD" id="cd02969">
    <property type="entry name" value="PRX_like1"/>
    <property type="match status" value="1"/>
</dbReference>
<dbReference type="Gene3D" id="3.40.30.10">
    <property type="entry name" value="Glutaredoxin"/>
    <property type="match status" value="1"/>
</dbReference>
<dbReference type="GO" id="GO:0016853">
    <property type="term" value="F:isomerase activity"/>
    <property type="evidence" value="ECO:0007669"/>
    <property type="project" value="UniProtKB-KW"/>
</dbReference>
<reference evidence="3 4" key="1">
    <citation type="journal article" date="2013" name="PLoS ONE">
        <title>Genomic analysis of Melioribacter roseus, facultatively anaerobic organotrophic bacterium representing a novel deep lineage within Bacteriodetes/Chlorobi group.</title>
        <authorList>
            <person name="Kadnikov V.V."/>
            <person name="Mardanov A.V."/>
            <person name="Podosokorskaya O.A."/>
            <person name="Gavrilov S.N."/>
            <person name="Kublanov I.V."/>
            <person name="Beletsky A.V."/>
            <person name="Bonch-Osmolovskaya E.A."/>
            <person name="Ravin N.V."/>
        </authorList>
    </citation>
    <scope>NUCLEOTIDE SEQUENCE [LARGE SCALE GENOMIC DNA]</scope>
    <source>
        <strain evidence="4">JCM 17771 / P3M-2</strain>
    </source>
</reference>
<keyword evidence="1" id="KW-1133">Transmembrane helix</keyword>
<feature type="transmembrane region" description="Helical" evidence="1">
    <location>
        <begin position="55"/>
        <end position="76"/>
    </location>
</feature>
<feature type="transmembrane region" description="Helical" evidence="1">
    <location>
        <begin position="96"/>
        <end position="119"/>
    </location>
</feature>
<feature type="transmembrane region" description="Helical" evidence="1">
    <location>
        <begin position="198"/>
        <end position="221"/>
    </location>
</feature>
<protein>
    <submittedName>
        <fullName evidence="3">Thiol-disulfide isomerase or thioredoxin</fullName>
    </submittedName>
</protein>
<name>I6ZNT6_MELRP</name>
<keyword evidence="4" id="KW-1185">Reference proteome</keyword>
<dbReference type="Pfam" id="PF08534">
    <property type="entry name" value="Redoxin"/>
    <property type="match status" value="1"/>
</dbReference>
<dbReference type="InterPro" id="IPR047262">
    <property type="entry name" value="PRX-like1"/>
</dbReference>
<dbReference type="PATRIC" id="fig|1191523.3.peg.460"/>
<dbReference type="PANTHER" id="PTHR43640">
    <property type="entry name" value="OS07G0260300 PROTEIN"/>
    <property type="match status" value="1"/>
</dbReference>
<dbReference type="InterPro" id="IPR013740">
    <property type="entry name" value="Redoxin"/>
</dbReference>
<dbReference type="Proteomes" id="UP000009011">
    <property type="component" value="Chromosome"/>
</dbReference>
<evidence type="ECO:0000313" key="4">
    <source>
        <dbReference type="Proteomes" id="UP000009011"/>
    </source>
</evidence>
<dbReference type="STRING" id="1191523.MROS_0441"/>
<feature type="transmembrane region" description="Helical" evidence="1">
    <location>
        <begin position="164"/>
        <end position="186"/>
    </location>
</feature>
<dbReference type="KEGG" id="mro:MROS_0441"/>
<dbReference type="EMBL" id="CP003557">
    <property type="protein sequence ID" value="AFN73684.1"/>
    <property type="molecule type" value="Genomic_DNA"/>
</dbReference>
<evidence type="ECO:0000313" key="3">
    <source>
        <dbReference type="EMBL" id="AFN73684.1"/>
    </source>
</evidence>
<dbReference type="PANTHER" id="PTHR43640:SF1">
    <property type="entry name" value="THIOREDOXIN-DEPENDENT PEROXIREDOXIN"/>
    <property type="match status" value="1"/>
</dbReference>
<gene>
    <name evidence="3" type="ordered locus">MROS_0441</name>
</gene>
<dbReference type="PROSITE" id="PS51352">
    <property type="entry name" value="THIOREDOXIN_2"/>
    <property type="match status" value="1"/>
</dbReference>
<feature type="transmembrane region" description="Helical" evidence="1">
    <location>
        <begin position="126"/>
        <end position="144"/>
    </location>
</feature>
<dbReference type="AlphaFoldDB" id="I6ZNT6"/>
<evidence type="ECO:0000256" key="1">
    <source>
        <dbReference type="SAM" id="Phobius"/>
    </source>
</evidence>
<dbReference type="SUPFAM" id="SSF52833">
    <property type="entry name" value="Thioredoxin-like"/>
    <property type="match status" value="1"/>
</dbReference>
<keyword evidence="3" id="KW-0413">Isomerase</keyword>
<dbReference type="InterPro" id="IPR013766">
    <property type="entry name" value="Thioredoxin_domain"/>
</dbReference>
<organism evidence="3 4">
    <name type="scientific">Melioribacter roseus (strain DSM 23840 / JCM 17771 / VKM B-2668 / P3M-2)</name>
    <dbReference type="NCBI Taxonomy" id="1191523"/>
    <lineage>
        <taxon>Bacteria</taxon>
        <taxon>Pseudomonadati</taxon>
        <taxon>Ignavibacteriota</taxon>
        <taxon>Ignavibacteria</taxon>
        <taxon>Ignavibacteriales</taxon>
        <taxon>Melioribacteraceae</taxon>
        <taxon>Melioribacter</taxon>
    </lineage>
</organism>
<evidence type="ECO:0000259" key="2">
    <source>
        <dbReference type="PROSITE" id="PS51352"/>
    </source>
</evidence>